<evidence type="ECO:0000313" key="10">
    <source>
        <dbReference type="Proteomes" id="UP000186594"/>
    </source>
</evidence>
<comment type="caution">
    <text evidence="9">The sequence shown here is derived from an EMBL/GenBank/DDBJ whole genome shotgun (WGS) entry which is preliminary data.</text>
</comment>
<evidence type="ECO:0000256" key="1">
    <source>
        <dbReference type="ARBA" id="ARBA00004173"/>
    </source>
</evidence>
<name>A0A1U7LIY1_NEOID</name>
<dbReference type="PANTHER" id="PTHR39150:SF1">
    <property type="entry name" value="LARGE RIBOSOMAL SUBUNIT PROTEIN ML40"/>
    <property type="match status" value="1"/>
</dbReference>
<comment type="similarity">
    <text evidence="2">Belongs to the mitochondrion-specific ribosomal protein mL40 family.</text>
</comment>
<dbReference type="Pfam" id="PF09812">
    <property type="entry name" value="MRP-L28"/>
    <property type="match status" value="1"/>
</dbReference>
<feature type="region of interest" description="Disordered" evidence="8">
    <location>
        <begin position="20"/>
        <end position="50"/>
    </location>
</feature>
<dbReference type="EMBL" id="LXFE01003154">
    <property type="protein sequence ID" value="OLL22481.1"/>
    <property type="molecule type" value="Genomic_DNA"/>
</dbReference>
<dbReference type="GO" id="GO:0003735">
    <property type="term" value="F:structural constituent of ribosome"/>
    <property type="evidence" value="ECO:0007669"/>
    <property type="project" value="InterPro"/>
</dbReference>
<evidence type="ECO:0000256" key="7">
    <source>
        <dbReference type="ARBA" id="ARBA00035192"/>
    </source>
</evidence>
<dbReference type="AlphaFoldDB" id="A0A1U7LIY1"/>
<dbReference type="InterPro" id="IPR042831">
    <property type="entry name" value="Ribosomal_mL40_fung"/>
</dbReference>
<evidence type="ECO:0000256" key="6">
    <source>
        <dbReference type="ARBA" id="ARBA00023274"/>
    </source>
</evidence>
<dbReference type="GO" id="GO:0005739">
    <property type="term" value="C:mitochondrion"/>
    <property type="evidence" value="ECO:0007669"/>
    <property type="project" value="UniProtKB-SubCell"/>
</dbReference>
<evidence type="ECO:0000256" key="8">
    <source>
        <dbReference type="SAM" id="MobiDB-lite"/>
    </source>
</evidence>
<dbReference type="PANTHER" id="PTHR39150">
    <property type="entry name" value="54S RIBOSOMAL PROTEIN L28, MITOCHONDRIAL"/>
    <property type="match status" value="1"/>
</dbReference>
<dbReference type="GO" id="GO:1990904">
    <property type="term" value="C:ribonucleoprotein complex"/>
    <property type="evidence" value="ECO:0007669"/>
    <property type="project" value="UniProtKB-KW"/>
</dbReference>
<protein>
    <recommendedName>
        <fullName evidence="7">Large ribosomal subunit protein mL40</fullName>
    </recommendedName>
</protein>
<dbReference type="OMA" id="NTIHRAW"/>
<evidence type="ECO:0000313" key="9">
    <source>
        <dbReference type="EMBL" id="OLL22481.1"/>
    </source>
</evidence>
<organism evidence="9 10">
    <name type="scientific">Neolecta irregularis (strain DAH-3)</name>
    <dbReference type="NCBI Taxonomy" id="1198029"/>
    <lineage>
        <taxon>Eukaryota</taxon>
        <taxon>Fungi</taxon>
        <taxon>Dikarya</taxon>
        <taxon>Ascomycota</taxon>
        <taxon>Taphrinomycotina</taxon>
        <taxon>Neolectales</taxon>
        <taxon>Neolectaceae</taxon>
        <taxon>Neolecta</taxon>
    </lineage>
</organism>
<dbReference type="GO" id="GO:0005840">
    <property type="term" value="C:ribosome"/>
    <property type="evidence" value="ECO:0007669"/>
    <property type="project" value="UniProtKB-KW"/>
</dbReference>
<gene>
    <name evidence="9" type="ORF">NEOLI_005357</name>
</gene>
<dbReference type="InterPro" id="IPR019192">
    <property type="entry name" value="Ribosomal_mL40"/>
</dbReference>
<proteinExistence type="inferred from homology"/>
<reference evidence="9 10" key="1">
    <citation type="submission" date="2016-04" db="EMBL/GenBank/DDBJ databases">
        <title>Evolutionary innovation and constraint leading to complex multicellularity in the Ascomycota.</title>
        <authorList>
            <person name="Cisse O."/>
            <person name="Nguyen A."/>
            <person name="Hewitt D.A."/>
            <person name="Jedd G."/>
            <person name="Stajich J.E."/>
        </authorList>
    </citation>
    <scope>NUCLEOTIDE SEQUENCE [LARGE SCALE GENOMIC DNA]</scope>
    <source>
        <strain evidence="9 10">DAH-3</strain>
    </source>
</reference>
<dbReference type="Gene3D" id="6.10.250.3440">
    <property type="match status" value="1"/>
</dbReference>
<keyword evidence="10" id="KW-1185">Reference proteome</keyword>
<keyword evidence="6" id="KW-0687">Ribonucleoprotein</keyword>
<comment type="subcellular location">
    <subcellularLocation>
        <location evidence="1">Mitochondrion</location>
    </subcellularLocation>
</comment>
<sequence length="163" mass="19214">MPIRPLLSFPSLLHSRSSIPPGLPYLVRNKTSGGPPQTGPIRKKNENKDDPRRTLLKRILYKAPNPKTLEMNEEDLIRHEVIHRAWHVRERNDRERRDAELDRQYTKIVDACTELEKADKKLFRASMMKPTNRLFPMEMRIPTDTPGSWKYDWKADESKVKSR</sequence>
<keyword evidence="5" id="KW-0496">Mitochondrion</keyword>
<dbReference type="OrthoDB" id="2098203at2759"/>
<keyword evidence="4 9" id="KW-0689">Ribosomal protein</keyword>
<dbReference type="GO" id="GO:0032543">
    <property type="term" value="P:mitochondrial translation"/>
    <property type="evidence" value="ECO:0007669"/>
    <property type="project" value="InterPro"/>
</dbReference>
<accession>A0A1U7LIY1</accession>
<dbReference type="STRING" id="1198029.A0A1U7LIY1"/>
<evidence type="ECO:0000256" key="2">
    <source>
        <dbReference type="ARBA" id="ARBA00009360"/>
    </source>
</evidence>
<evidence type="ECO:0000256" key="3">
    <source>
        <dbReference type="ARBA" id="ARBA00022946"/>
    </source>
</evidence>
<evidence type="ECO:0000256" key="4">
    <source>
        <dbReference type="ARBA" id="ARBA00022980"/>
    </source>
</evidence>
<keyword evidence="3" id="KW-0809">Transit peptide</keyword>
<dbReference type="Proteomes" id="UP000186594">
    <property type="component" value="Unassembled WGS sequence"/>
</dbReference>
<evidence type="ECO:0000256" key="5">
    <source>
        <dbReference type="ARBA" id="ARBA00023128"/>
    </source>
</evidence>